<organism evidence="1 2">
    <name type="scientific">Marinifilum caeruleilacunae</name>
    <dbReference type="NCBI Taxonomy" id="2499076"/>
    <lineage>
        <taxon>Bacteria</taxon>
        <taxon>Pseudomonadati</taxon>
        <taxon>Bacteroidota</taxon>
        <taxon>Bacteroidia</taxon>
        <taxon>Marinilabiliales</taxon>
        <taxon>Marinifilaceae</taxon>
    </lineage>
</organism>
<sequence>MLKLFKSKLKEEEFGRKYFQKLKKKIPGLELVSLIGLELRTKLDSRDEMRHLLDNSYAEYKNAPKDLNEIIEKYTNASKELFEPRKSVKEERIIPIVKDYRFLNETIKQNPSFESDFLFEKYNEELYVFYAEDRETTIAYLKKEEIEPLEISFNDLRQKAIQNFGNLATNIERHGGDGEYMVTIGGDYESSLILLDIWNSDNFPVDGEIVIGVPARDLVLVTGSNDKKNIQKMKEKIREINATGDHVVSDKLFIMNADKFEILE</sequence>
<accession>A0ABX1X0P4</accession>
<comment type="caution">
    <text evidence="1">The sequence shown here is derived from an EMBL/GenBank/DDBJ whole genome shotgun (WGS) entry which is preliminary data.</text>
</comment>
<dbReference type="Pfam" id="PF07285">
    <property type="entry name" value="DUF1444"/>
    <property type="match status" value="1"/>
</dbReference>
<dbReference type="Proteomes" id="UP000732105">
    <property type="component" value="Unassembled WGS sequence"/>
</dbReference>
<dbReference type="EMBL" id="RZNH01000048">
    <property type="protein sequence ID" value="NOU61980.1"/>
    <property type="molecule type" value="Genomic_DNA"/>
</dbReference>
<evidence type="ECO:0000313" key="1">
    <source>
        <dbReference type="EMBL" id="NOU61980.1"/>
    </source>
</evidence>
<reference evidence="1 2" key="1">
    <citation type="submission" date="2018-12" db="EMBL/GenBank/DDBJ databases">
        <title>Marinifilum JC070 sp. nov., a marine bacterium isolated from Yongle Blue Hole in the South China Sea.</title>
        <authorList>
            <person name="Fu T."/>
        </authorList>
    </citation>
    <scope>NUCLEOTIDE SEQUENCE [LARGE SCALE GENOMIC DNA]</scope>
    <source>
        <strain evidence="1 2">JC070</strain>
    </source>
</reference>
<name>A0ABX1X0P4_9BACT</name>
<evidence type="ECO:0000313" key="2">
    <source>
        <dbReference type="Proteomes" id="UP000732105"/>
    </source>
</evidence>
<proteinExistence type="predicted"/>
<dbReference type="InterPro" id="IPR010838">
    <property type="entry name" value="DUF1444"/>
</dbReference>
<dbReference type="RefSeq" id="WP_171597240.1">
    <property type="nucleotide sequence ID" value="NZ_RZNH01000048.1"/>
</dbReference>
<keyword evidence="2" id="KW-1185">Reference proteome</keyword>
<protein>
    <submittedName>
        <fullName evidence="1">DUF1444 family protein</fullName>
    </submittedName>
</protein>
<gene>
    <name evidence="1" type="ORF">ELS83_19455</name>
</gene>